<feature type="binding site" evidence="4">
    <location>
        <position position="185"/>
    </location>
    <ligand>
        <name>ATP</name>
        <dbReference type="ChEBI" id="CHEBI:30616"/>
    </ligand>
</feature>
<dbReference type="InterPro" id="IPR040686">
    <property type="entry name" value="PurK_C"/>
</dbReference>
<dbReference type="GO" id="GO:0034028">
    <property type="term" value="F:5-(carboxyamino)imidazole ribonucleotide synthase activity"/>
    <property type="evidence" value="ECO:0007669"/>
    <property type="project" value="UniProtKB-UniRule"/>
</dbReference>
<comment type="pathway">
    <text evidence="4 5">Purine metabolism; IMP biosynthesis via de novo pathway; 5-amino-1-(5-phospho-D-ribosyl)imidazole-4-carboxylate from 5-amino-1-(5-phospho-D-ribosyl)imidazole (N5-CAIR route): step 1/2.</text>
</comment>
<dbReference type="Pfam" id="PF02222">
    <property type="entry name" value="ATP-grasp"/>
    <property type="match status" value="1"/>
</dbReference>
<dbReference type="Gene3D" id="3.30.470.20">
    <property type="entry name" value="ATP-grasp fold, B domain"/>
    <property type="match status" value="1"/>
</dbReference>
<dbReference type="InterPro" id="IPR011761">
    <property type="entry name" value="ATP-grasp"/>
</dbReference>
<dbReference type="SUPFAM" id="SSF51246">
    <property type="entry name" value="Rudiment single hybrid motif"/>
    <property type="match status" value="1"/>
</dbReference>
<dbReference type="UniPathway" id="UPA00074">
    <property type="reaction ID" value="UER00942"/>
</dbReference>
<evidence type="ECO:0000313" key="7">
    <source>
        <dbReference type="EMBL" id="AFM03127.1"/>
    </source>
</evidence>
<comment type="caution">
    <text evidence="4">Lacks conserved residue(s) required for the propagation of feature annotation.</text>
</comment>
<dbReference type="STRING" id="880071.Fleli_0664"/>
<dbReference type="NCBIfam" id="NF004679">
    <property type="entry name" value="PRK06019.1-5"/>
    <property type="match status" value="1"/>
</dbReference>
<dbReference type="InterPro" id="IPR003135">
    <property type="entry name" value="ATP-grasp_carboxylate-amine"/>
</dbReference>
<dbReference type="Proteomes" id="UP000006054">
    <property type="component" value="Chromosome"/>
</dbReference>
<feature type="domain" description="ATP-grasp" evidence="6">
    <location>
        <begin position="107"/>
        <end position="298"/>
    </location>
</feature>
<name>I4AGP2_BERLS</name>
<dbReference type="GO" id="GO:0046872">
    <property type="term" value="F:metal ion binding"/>
    <property type="evidence" value="ECO:0007669"/>
    <property type="project" value="InterPro"/>
</dbReference>
<dbReference type="OrthoDB" id="9804625at2"/>
<evidence type="ECO:0000313" key="8">
    <source>
        <dbReference type="Proteomes" id="UP000006054"/>
    </source>
</evidence>
<feature type="binding site" evidence="4">
    <location>
        <position position="103"/>
    </location>
    <ligand>
        <name>ATP</name>
        <dbReference type="ChEBI" id="CHEBI:30616"/>
    </ligand>
</feature>
<feature type="binding site" evidence="4">
    <location>
        <begin position="267"/>
        <end position="268"/>
    </location>
    <ligand>
        <name>ATP</name>
        <dbReference type="ChEBI" id="CHEBI:30616"/>
    </ligand>
</feature>
<keyword evidence="4 5" id="KW-0436">Ligase</keyword>
<evidence type="ECO:0000256" key="5">
    <source>
        <dbReference type="RuleBase" id="RU361200"/>
    </source>
</evidence>
<dbReference type="InterPro" id="IPR013815">
    <property type="entry name" value="ATP_grasp_subdomain_1"/>
</dbReference>
<comment type="function">
    <text evidence="5">Catalyzes the ATP-dependent conversion of 5-aminoimidazole ribonucleotide (AIR) and HCO(3)- to N5-carboxyaminoimidazole ribonucleotide (N5-CAIR).</text>
</comment>
<keyword evidence="1 4" id="KW-0547">Nucleotide-binding</keyword>
<dbReference type="GO" id="GO:0005524">
    <property type="term" value="F:ATP binding"/>
    <property type="evidence" value="ECO:0007669"/>
    <property type="project" value="UniProtKB-UniRule"/>
</dbReference>
<reference evidence="8" key="1">
    <citation type="submission" date="2012-06" db="EMBL/GenBank/DDBJ databases">
        <title>The complete genome of Flexibacter litoralis DSM 6794.</title>
        <authorList>
            <person name="Lucas S."/>
            <person name="Copeland A."/>
            <person name="Lapidus A."/>
            <person name="Glavina del Rio T."/>
            <person name="Dalin E."/>
            <person name="Tice H."/>
            <person name="Bruce D."/>
            <person name="Goodwin L."/>
            <person name="Pitluck S."/>
            <person name="Peters L."/>
            <person name="Ovchinnikova G."/>
            <person name="Lu M."/>
            <person name="Kyrpides N."/>
            <person name="Mavromatis K."/>
            <person name="Ivanova N."/>
            <person name="Brettin T."/>
            <person name="Detter J.C."/>
            <person name="Han C."/>
            <person name="Larimer F."/>
            <person name="Land M."/>
            <person name="Hauser L."/>
            <person name="Markowitz V."/>
            <person name="Cheng J.-F."/>
            <person name="Hugenholtz P."/>
            <person name="Woyke T."/>
            <person name="Wu D."/>
            <person name="Spring S."/>
            <person name="Lang E."/>
            <person name="Kopitz M."/>
            <person name="Brambilla E."/>
            <person name="Klenk H.-P."/>
            <person name="Eisen J.A."/>
        </authorList>
    </citation>
    <scope>NUCLEOTIDE SEQUENCE [LARGE SCALE GENOMIC DNA]</scope>
    <source>
        <strain evidence="8">ATCC 23117 / DSM 6794 / NBRC 15988 / NCIMB 1366 / Sio-4</strain>
    </source>
</reference>
<comment type="function">
    <text evidence="4">Catalyzes the ATP-dependent conversion of 5-aminoimidazole ribonucleotide (AIR) and HCO(3)(-) to N5-carboxyaminoimidazole ribonucleotide (N5-CAIR).</text>
</comment>
<comment type="subunit">
    <text evidence="4 5">Homodimer.</text>
</comment>
<dbReference type="GO" id="GO:0006189">
    <property type="term" value="P:'de novo' IMP biosynthetic process"/>
    <property type="evidence" value="ECO:0007669"/>
    <property type="project" value="UniProtKB-UniRule"/>
</dbReference>
<organism evidence="7 8">
    <name type="scientific">Bernardetia litoralis (strain ATCC 23117 / DSM 6794 / NBRC 15988 / NCIMB 1366 / Fx l1 / Sio-4)</name>
    <name type="common">Flexibacter litoralis</name>
    <dbReference type="NCBI Taxonomy" id="880071"/>
    <lineage>
        <taxon>Bacteria</taxon>
        <taxon>Pseudomonadati</taxon>
        <taxon>Bacteroidota</taxon>
        <taxon>Cytophagia</taxon>
        <taxon>Cytophagales</taxon>
        <taxon>Bernardetiaceae</taxon>
        <taxon>Bernardetia</taxon>
    </lineage>
</organism>
<dbReference type="SUPFAM" id="SSF52440">
    <property type="entry name" value="PreATP-grasp domain"/>
    <property type="match status" value="1"/>
</dbReference>
<dbReference type="InterPro" id="IPR054350">
    <property type="entry name" value="PurT/PurK_preATP-grasp"/>
</dbReference>
<dbReference type="Gene3D" id="3.40.50.20">
    <property type="match status" value="1"/>
</dbReference>
<evidence type="ECO:0000256" key="4">
    <source>
        <dbReference type="HAMAP-Rule" id="MF_01928"/>
    </source>
</evidence>
<evidence type="ECO:0000259" key="6">
    <source>
        <dbReference type="PROSITE" id="PS50975"/>
    </source>
</evidence>
<evidence type="ECO:0000256" key="1">
    <source>
        <dbReference type="ARBA" id="ARBA00022741"/>
    </source>
</evidence>
<comment type="similarity">
    <text evidence="4 5">Belongs to the PurK/PurT family.</text>
</comment>
<comment type="catalytic activity">
    <reaction evidence="4 5">
        <text>5-amino-1-(5-phospho-beta-D-ribosyl)imidazole + hydrogencarbonate + ATP = 5-carboxyamino-1-(5-phospho-D-ribosyl)imidazole + ADP + phosphate + 2 H(+)</text>
        <dbReference type="Rhea" id="RHEA:19317"/>
        <dbReference type="ChEBI" id="CHEBI:15378"/>
        <dbReference type="ChEBI" id="CHEBI:17544"/>
        <dbReference type="ChEBI" id="CHEBI:30616"/>
        <dbReference type="ChEBI" id="CHEBI:43474"/>
        <dbReference type="ChEBI" id="CHEBI:58730"/>
        <dbReference type="ChEBI" id="CHEBI:137981"/>
        <dbReference type="ChEBI" id="CHEBI:456216"/>
        <dbReference type="EC" id="6.3.4.18"/>
    </reaction>
</comment>
<dbReference type="GO" id="GO:0005829">
    <property type="term" value="C:cytosol"/>
    <property type="evidence" value="ECO:0007669"/>
    <property type="project" value="TreeGrafter"/>
</dbReference>
<dbReference type="PROSITE" id="PS50975">
    <property type="entry name" value="ATP_GRASP"/>
    <property type="match status" value="1"/>
</dbReference>
<dbReference type="PANTHER" id="PTHR11609">
    <property type="entry name" value="PURINE BIOSYNTHESIS PROTEIN 6/7, PUR6/7"/>
    <property type="match status" value="1"/>
</dbReference>
<dbReference type="HOGENOM" id="CLU_011534_0_2_10"/>
<dbReference type="RefSeq" id="WP_014796586.1">
    <property type="nucleotide sequence ID" value="NC_018018.1"/>
</dbReference>
<dbReference type="Pfam" id="PF22660">
    <property type="entry name" value="RS_preATP-grasp-like"/>
    <property type="match status" value="1"/>
</dbReference>
<dbReference type="eggNOG" id="COG0026">
    <property type="taxonomic scope" value="Bacteria"/>
</dbReference>
<dbReference type="Pfam" id="PF17769">
    <property type="entry name" value="PurK_C"/>
    <property type="match status" value="1"/>
</dbReference>
<sequence length="384" mass="43176">MQQKKVGILGGGQLGRMLLSPAIDLDIELHFLENDSDAPCSTVSRNFHKGDITDYQNVLDFGRKMDIISIEIEKVSADALEQLEKEGKKVFPQPAIIRLIQDKRLQKQFYTDNQIPTSDFVLIDNKKELINYLSKNESVFPIVQKLGKDGYDGKGVQILKNLEDAKQNGFEEPSLLEEKVDIEKEISVIVARNEKGEISVFDAVEMVVNEKYNLLDYLLAPAHITNNQKEESIRLAKEVIEKLGKNGMVGLLAVELFIDKEGNILVNEVAPRPHNSGHHTIEACTTSQYAQHLRSIMNLPLGKTTLRSSAAILNLIGEENHTGQPFYEGLNKLLDLENVYPHIYGKKQTKPARKMGHITILGNDIDSLKQKIDKVKNSIRVITK</sequence>
<feature type="binding site" evidence="4">
    <location>
        <begin position="177"/>
        <end position="180"/>
    </location>
    <ligand>
        <name>ATP</name>
        <dbReference type="ChEBI" id="CHEBI:30616"/>
    </ligand>
</feature>
<dbReference type="EMBL" id="CP003345">
    <property type="protein sequence ID" value="AFM03127.1"/>
    <property type="molecule type" value="Genomic_DNA"/>
</dbReference>
<dbReference type="InterPro" id="IPR011054">
    <property type="entry name" value="Rudment_hybrid_motif"/>
</dbReference>
<feature type="binding site" evidence="4">
    <location>
        <position position="145"/>
    </location>
    <ligand>
        <name>ATP</name>
        <dbReference type="ChEBI" id="CHEBI:30616"/>
    </ligand>
</feature>
<dbReference type="NCBIfam" id="TIGR01161">
    <property type="entry name" value="purK"/>
    <property type="match status" value="1"/>
</dbReference>
<dbReference type="InterPro" id="IPR016185">
    <property type="entry name" value="PreATP-grasp_dom_sf"/>
</dbReference>
<dbReference type="PATRIC" id="fig|880071.3.peg.631"/>
<gene>
    <name evidence="4 5" type="primary">purK</name>
    <name evidence="7" type="ordered locus">Fleli_0664</name>
</gene>
<proteinExistence type="inferred from homology"/>
<dbReference type="KEGG" id="fli:Fleli_0664"/>
<keyword evidence="2 4" id="KW-0658">Purine biosynthesis</keyword>
<dbReference type="HAMAP" id="MF_01928">
    <property type="entry name" value="PurK"/>
    <property type="match status" value="1"/>
</dbReference>
<keyword evidence="8" id="KW-1185">Reference proteome</keyword>
<protein>
    <recommendedName>
        <fullName evidence="4 5">N5-carboxyaminoimidazole ribonucleotide synthase</fullName>
        <shortName evidence="4 5">N5-CAIR synthase</shortName>
        <ecNumber evidence="4 5">6.3.4.18</ecNumber>
    </recommendedName>
    <alternativeName>
        <fullName evidence="4 5">5-(carboxyamino)imidazole ribonucleotide synthetase</fullName>
    </alternativeName>
</protein>
<dbReference type="AlphaFoldDB" id="I4AGP2"/>
<dbReference type="Gene3D" id="3.30.1490.20">
    <property type="entry name" value="ATP-grasp fold, A domain"/>
    <property type="match status" value="1"/>
</dbReference>
<keyword evidence="3 4" id="KW-0067">ATP-binding</keyword>
<dbReference type="PANTHER" id="PTHR11609:SF5">
    <property type="entry name" value="PHOSPHORIBOSYLAMINOIMIDAZOLE CARBOXYLASE"/>
    <property type="match status" value="1"/>
</dbReference>
<dbReference type="SUPFAM" id="SSF56059">
    <property type="entry name" value="Glutathione synthetase ATP-binding domain-like"/>
    <property type="match status" value="1"/>
</dbReference>
<dbReference type="InterPro" id="IPR005875">
    <property type="entry name" value="PurK"/>
</dbReference>
<dbReference type="GO" id="GO:0004638">
    <property type="term" value="F:phosphoribosylaminoimidazole carboxylase activity"/>
    <property type="evidence" value="ECO:0007669"/>
    <property type="project" value="InterPro"/>
</dbReference>
<accession>I4AGP2</accession>
<evidence type="ECO:0000256" key="3">
    <source>
        <dbReference type="ARBA" id="ARBA00022840"/>
    </source>
</evidence>
<evidence type="ECO:0000256" key="2">
    <source>
        <dbReference type="ARBA" id="ARBA00022755"/>
    </source>
</evidence>
<dbReference type="EC" id="6.3.4.18" evidence="4 5"/>